<gene>
    <name evidence="1" type="ORF">H8792_002465</name>
</gene>
<proteinExistence type="predicted"/>
<dbReference type="EMBL" id="JACBGI020000002">
    <property type="protein sequence ID" value="MBF6057196.1"/>
    <property type="molecule type" value="Genomic_DNA"/>
</dbReference>
<accession>A0ABS0BZ06</accession>
<dbReference type="RefSeq" id="WP_194947560.1">
    <property type="nucleotide sequence ID" value="NZ_JACBGI020000002.1"/>
</dbReference>
<reference evidence="1 2" key="1">
    <citation type="submission" date="2020-11" db="EMBL/GenBank/DDBJ databases">
        <title>Sulfur oxidizing isolate from Hospital Hole Sinkhole.</title>
        <authorList>
            <person name="Scott K.M."/>
        </authorList>
    </citation>
    <scope>NUCLEOTIDE SEQUENCE [LARGE SCALE GENOMIC DNA]</scope>
    <source>
        <strain evidence="1 2">HH1</strain>
    </source>
</reference>
<comment type="caution">
    <text evidence="1">The sequence shown here is derived from an EMBL/GenBank/DDBJ whole genome shotgun (WGS) entry which is preliminary data.</text>
</comment>
<protein>
    <submittedName>
        <fullName evidence="1">Uncharacterized protein</fullName>
    </submittedName>
</protein>
<evidence type="ECO:0000313" key="1">
    <source>
        <dbReference type="EMBL" id="MBF6057196.1"/>
    </source>
</evidence>
<name>A0ABS0BZ06_9GAMM</name>
<dbReference type="Proteomes" id="UP001193680">
    <property type="component" value="Unassembled WGS sequence"/>
</dbReference>
<sequence>MSCCSGGYCQFKFPEGPPLVDNPVTSLNANYQFLPYGTLLEQGEVIRIWKESGETETVVLEEKIPLVFDVNGPQARYGNQVLPWQLIALDSGFAYDDIMSWPEHPLFNPQATPVVLRYRHPIKLKPSLKMRWLKLLYRIRNL</sequence>
<organism evidence="1 2">
    <name type="scientific">Thiomicrorhabdus heinhorstiae</name>
    <dbReference type="NCBI Taxonomy" id="2748010"/>
    <lineage>
        <taxon>Bacteria</taxon>
        <taxon>Pseudomonadati</taxon>
        <taxon>Pseudomonadota</taxon>
        <taxon>Gammaproteobacteria</taxon>
        <taxon>Thiotrichales</taxon>
        <taxon>Piscirickettsiaceae</taxon>
        <taxon>Thiomicrorhabdus</taxon>
    </lineage>
</organism>
<evidence type="ECO:0000313" key="2">
    <source>
        <dbReference type="Proteomes" id="UP001193680"/>
    </source>
</evidence>
<keyword evidence="2" id="KW-1185">Reference proteome</keyword>